<gene>
    <name evidence="1" type="ORF">HAZT_HAZT011006</name>
</gene>
<dbReference type="Proteomes" id="UP000711488">
    <property type="component" value="Unassembled WGS sequence"/>
</dbReference>
<dbReference type="AlphaFoldDB" id="A0A6A0GT81"/>
<evidence type="ECO:0000313" key="1">
    <source>
        <dbReference type="EMBL" id="KAA0187394.1"/>
    </source>
</evidence>
<name>A0A6A0GT81_HYAAZ</name>
<dbReference type="EMBL" id="JQDR03014922">
    <property type="protein sequence ID" value="KAA0187394.1"/>
    <property type="molecule type" value="Genomic_DNA"/>
</dbReference>
<organism evidence="1">
    <name type="scientific">Hyalella azteca</name>
    <name type="common">Amphipod</name>
    <dbReference type="NCBI Taxonomy" id="294128"/>
    <lineage>
        <taxon>Eukaryota</taxon>
        <taxon>Metazoa</taxon>
        <taxon>Ecdysozoa</taxon>
        <taxon>Arthropoda</taxon>
        <taxon>Crustacea</taxon>
        <taxon>Multicrustacea</taxon>
        <taxon>Malacostraca</taxon>
        <taxon>Eumalacostraca</taxon>
        <taxon>Peracarida</taxon>
        <taxon>Amphipoda</taxon>
        <taxon>Senticaudata</taxon>
        <taxon>Talitrida</taxon>
        <taxon>Talitroidea</taxon>
        <taxon>Hyalellidae</taxon>
        <taxon>Hyalella</taxon>
    </lineage>
</organism>
<reference evidence="1" key="1">
    <citation type="submission" date="2014-08" db="EMBL/GenBank/DDBJ databases">
        <authorList>
            <person name="Murali S."/>
            <person name="Richards S."/>
            <person name="Bandaranaike D."/>
            <person name="Bellair M."/>
            <person name="Blankenburg K."/>
            <person name="Chao H."/>
            <person name="Dinh H."/>
            <person name="Doddapaneni H."/>
            <person name="Dugan-Rocha S."/>
            <person name="Elkadiri S."/>
            <person name="Gnanaolivu R."/>
            <person name="Hughes D."/>
            <person name="Lee S."/>
            <person name="Li M."/>
            <person name="Ming W."/>
            <person name="Munidasa M."/>
            <person name="Muniz J."/>
            <person name="Nguyen L."/>
            <person name="Osuji N."/>
            <person name="Pu L.-L."/>
            <person name="Puazo M."/>
            <person name="Skinner E."/>
            <person name="Qu C."/>
            <person name="Quiroz J."/>
            <person name="Raj R."/>
            <person name="Weissenberger G."/>
            <person name="Xin Y."/>
            <person name="Zou X."/>
            <person name="Han Y."/>
            <person name="Worley K."/>
            <person name="Muzny D."/>
            <person name="Gibbs R."/>
        </authorList>
    </citation>
    <scope>NUCLEOTIDE SEQUENCE</scope>
    <source>
        <strain evidence="1">HAZT.00-mixed</strain>
        <tissue evidence="1">Whole organism</tissue>
    </source>
</reference>
<comment type="caution">
    <text evidence="1">The sequence shown here is derived from an EMBL/GenBank/DDBJ whole genome shotgun (WGS) entry which is preliminary data.</text>
</comment>
<proteinExistence type="predicted"/>
<reference evidence="1" key="2">
    <citation type="journal article" date="2018" name="Environ. Sci. Technol.">
        <title>The Toxicogenome of Hyalella azteca: A Model for Sediment Ecotoxicology and Evolutionary Toxicology.</title>
        <authorList>
            <person name="Poynton H.C."/>
            <person name="Hasenbein S."/>
            <person name="Benoit J.B."/>
            <person name="Sepulveda M.S."/>
            <person name="Poelchau M.F."/>
            <person name="Hughes D.S.T."/>
            <person name="Murali S.C."/>
            <person name="Chen S."/>
            <person name="Glastad K.M."/>
            <person name="Goodisman M.A.D."/>
            <person name="Werren J.H."/>
            <person name="Vineis J.H."/>
            <person name="Bowen J.L."/>
            <person name="Friedrich M."/>
            <person name="Jones J."/>
            <person name="Robertson H.M."/>
            <person name="Feyereisen R."/>
            <person name="Mechler-Hickson A."/>
            <person name="Mathers N."/>
            <person name="Lee C.E."/>
            <person name="Colbourne J.K."/>
            <person name="Biales A."/>
            <person name="Johnston J.S."/>
            <person name="Wellborn G.A."/>
            <person name="Rosendale A.J."/>
            <person name="Cridge A.G."/>
            <person name="Munoz-Torres M.C."/>
            <person name="Bain P.A."/>
            <person name="Manny A.R."/>
            <person name="Major K.M."/>
            <person name="Lambert F.N."/>
            <person name="Vulpe C.D."/>
            <person name="Tuck P."/>
            <person name="Blalock B.J."/>
            <person name="Lin Y.Y."/>
            <person name="Smith M.E."/>
            <person name="Ochoa-Acuna H."/>
            <person name="Chen M.M."/>
            <person name="Childers C.P."/>
            <person name="Qu J."/>
            <person name="Dugan S."/>
            <person name="Lee S.L."/>
            <person name="Chao H."/>
            <person name="Dinh H."/>
            <person name="Han Y."/>
            <person name="Doddapaneni H."/>
            <person name="Worley K.C."/>
            <person name="Muzny D.M."/>
            <person name="Gibbs R.A."/>
            <person name="Richards S."/>
        </authorList>
    </citation>
    <scope>NUCLEOTIDE SEQUENCE</scope>
    <source>
        <strain evidence="1">HAZT.00-mixed</strain>
        <tissue evidence="1">Whole organism</tissue>
    </source>
</reference>
<reference evidence="1" key="3">
    <citation type="submission" date="2019-06" db="EMBL/GenBank/DDBJ databases">
        <authorList>
            <person name="Poynton C."/>
            <person name="Hasenbein S."/>
            <person name="Benoit J.B."/>
            <person name="Sepulveda M.S."/>
            <person name="Poelchau M.F."/>
            <person name="Murali S.C."/>
            <person name="Chen S."/>
            <person name="Glastad K.M."/>
            <person name="Werren J.H."/>
            <person name="Vineis J.H."/>
            <person name="Bowen J.L."/>
            <person name="Friedrich M."/>
            <person name="Jones J."/>
            <person name="Robertson H.M."/>
            <person name="Feyereisen R."/>
            <person name="Mechler-Hickson A."/>
            <person name="Mathers N."/>
            <person name="Lee C.E."/>
            <person name="Colbourne J.K."/>
            <person name="Biales A."/>
            <person name="Johnston J.S."/>
            <person name="Wellborn G.A."/>
            <person name="Rosendale A.J."/>
            <person name="Cridge A.G."/>
            <person name="Munoz-Torres M.C."/>
            <person name="Bain P.A."/>
            <person name="Manny A.R."/>
            <person name="Major K.M."/>
            <person name="Lambert F.N."/>
            <person name="Vulpe C.D."/>
            <person name="Tuck P."/>
            <person name="Blalock B.J."/>
            <person name="Lin Y.-Y."/>
            <person name="Smith M.E."/>
            <person name="Ochoa-Acuna H."/>
            <person name="Chen M.-J.M."/>
            <person name="Childers C.P."/>
            <person name="Qu J."/>
            <person name="Dugan S."/>
            <person name="Lee S.L."/>
            <person name="Chao H."/>
            <person name="Dinh H."/>
            <person name="Han Y."/>
            <person name="Doddapaneni H."/>
            <person name="Worley K.C."/>
            <person name="Muzny D.M."/>
            <person name="Gibbs R.A."/>
            <person name="Richards S."/>
        </authorList>
    </citation>
    <scope>NUCLEOTIDE SEQUENCE</scope>
    <source>
        <strain evidence="1">HAZT.00-mixed</strain>
        <tissue evidence="1">Whole organism</tissue>
    </source>
</reference>
<accession>A0A6A0GT81</accession>
<protein>
    <submittedName>
        <fullName evidence="1">Uncharacterized protein</fullName>
    </submittedName>
</protein>
<sequence>MDDGPCKVDDGPCKMDDGPCKVDDGPCKVDDGPCKVDDGLCFRARRYLCYLRLSELCDKRGLMVADVAPATAHLVQVMPQLQHLKLTIFIQPT</sequence>